<accession>X1BP86</accession>
<protein>
    <recommendedName>
        <fullName evidence="2">Ubiquitin Mut7-C domain-containing protein</fullName>
    </recommendedName>
</protein>
<dbReference type="InterPro" id="IPR003749">
    <property type="entry name" value="ThiS/MoaD-like"/>
</dbReference>
<sequence>MIKIEQIPQIIETGIYTSYKVEKQLTVVALLKELNLESKFFGILVNGKKADKETIIKATDEVIILPNIAEQHYAIMKFKII</sequence>
<evidence type="ECO:0000313" key="1">
    <source>
        <dbReference type="EMBL" id="GAG85893.1"/>
    </source>
</evidence>
<dbReference type="InterPro" id="IPR016155">
    <property type="entry name" value="Mopterin_synth/thiamin_S_b"/>
</dbReference>
<reference evidence="1" key="1">
    <citation type="journal article" date="2014" name="Front. Microbiol.">
        <title>High frequency of phylogenetically diverse reductive dehalogenase-homologous genes in deep subseafloor sedimentary metagenomes.</title>
        <authorList>
            <person name="Kawai M."/>
            <person name="Futagami T."/>
            <person name="Toyoda A."/>
            <person name="Takaki Y."/>
            <person name="Nishi S."/>
            <person name="Hori S."/>
            <person name="Arai W."/>
            <person name="Tsubouchi T."/>
            <person name="Morono Y."/>
            <person name="Uchiyama I."/>
            <person name="Ito T."/>
            <person name="Fujiyama A."/>
            <person name="Inagaki F."/>
            <person name="Takami H."/>
        </authorList>
    </citation>
    <scope>NUCLEOTIDE SEQUENCE</scope>
    <source>
        <strain evidence="1">Expedition CK06-06</strain>
    </source>
</reference>
<dbReference type="EMBL" id="BART01019415">
    <property type="protein sequence ID" value="GAG85893.1"/>
    <property type="molecule type" value="Genomic_DNA"/>
</dbReference>
<dbReference type="SUPFAM" id="SSF54285">
    <property type="entry name" value="MoaD/ThiS"/>
    <property type="match status" value="1"/>
</dbReference>
<organism evidence="1">
    <name type="scientific">marine sediment metagenome</name>
    <dbReference type="NCBI Taxonomy" id="412755"/>
    <lineage>
        <taxon>unclassified sequences</taxon>
        <taxon>metagenomes</taxon>
        <taxon>ecological metagenomes</taxon>
    </lineage>
</organism>
<gene>
    <name evidence="1" type="ORF">S01H4_36342</name>
</gene>
<evidence type="ECO:0008006" key="2">
    <source>
        <dbReference type="Google" id="ProtNLM"/>
    </source>
</evidence>
<dbReference type="Pfam" id="PF02597">
    <property type="entry name" value="ThiS"/>
    <property type="match status" value="1"/>
</dbReference>
<proteinExistence type="predicted"/>
<comment type="caution">
    <text evidence="1">The sequence shown here is derived from an EMBL/GenBank/DDBJ whole genome shotgun (WGS) entry which is preliminary data.</text>
</comment>
<dbReference type="AlphaFoldDB" id="X1BP86"/>
<name>X1BP86_9ZZZZ</name>